<feature type="compositionally biased region" description="Basic and acidic residues" evidence="1">
    <location>
        <begin position="1"/>
        <end position="11"/>
    </location>
</feature>
<evidence type="ECO:0000313" key="2">
    <source>
        <dbReference type="EMBL" id="GAA2437378.1"/>
    </source>
</evidence>
<feature type="region of interest" description="Disordered" evidence="1">
    <location>
        <begin position="1"/>
        <end position="79"/>
    </location>
</feature>
<sequence>MFDTSGNRRADSPLTRRARASLVRPDQRRAVSGERLKRDSEEEYARIHLHGADSLEHGGSPRMRARKSLTVAGEERSDV</sequence>
<evidence type="ECO:0000256" key="1">
    <source>
        <dbReference type="SAM" id="MobiDB-lite"/>
    </source>
</evidence>
<evidence type="ECO:0000313" key="3">
    <source>
        <dbReference type="Proteomes" id="UP001500460"/>
    </source>
</evidence>
<reference evidence="2 3" key="1">
    <citation type="journal article" date="2019" name="Int. J. Syst. Evol. Microbiol.">
        <title>The Global Catalogue of Microorganisms (GCM) 10K type strain sequencing project: providing services to taxonomists for standard genome sequencing and annotation.</title>
        <authorList>
            <consortium name="The Broad Institute Genomics Platform"/>
            <consortium name="The Broad Institute Genome Sequencing Center for Infectious Disease"/>
            <person name="Wu L."/>
            <person name="Ma J."/>
        </authorList>
    </citation>
    <scope>NUCLEOTIDE SEQUENCE [LARGE SCALE GENOMIC DNA]</scope>
    <source>
        <strain evidence="2 3">JCM 6922</strain>
    </source>
</reference>
<name>A0ABN3JQD4_9ACTN</name>
<feature type="compositionally biased region" description="Basic and acidic residues" evidence="1">
    <location>
        <begin position="25"/>
        <end position="56"/>
    </location>
</feature>
<accession>A0ABN3JQD4</accession>
<dbReference type="EMBL" id="BAAATK010000016">
    <property type="protein sequence ID" value="GAA2437378.1"/>
    <property type="molecule type" value="Genomic_DNA"/>
</dbReference>
<keyword evidence="3" id="KW-1185">Reference proteome</keyword>
<protein>
    <submittedName>
        <fullName evidence="2">Uncharacterized protein</fullName>
    </submittedName>
</protein>
<gene>
    <name evidence="2" type="ORF">GCM10010421_29170</name>
</gene>
<comment type="caution">
    <text evidence="2">The sequence shown here is derived from an EMBL/GenBank/DDBJ whole genome shotgun (WGS) entry which is preliminary data.</text>
</comment>
<proteinExistence type="predicted"/>
<organism evidence="2 3">
    <name type="scientific">Streptomyces glaucus</name>
    <dbReference type="NCBI Taxonomy" id="284029"/>
    <lineage>
        <taxon>Bacteria</taxon>
        <taxon>Bacillati</taxon>
        <taxon>Actinomycetota</taxon>
        <taxon>Actinomycetes</taxon>
        <taxon>Kitasatosporales</taxon>
        <taxon>Streptomycetaceae</taxon>
        <taxon>Streptomyces</taxon>
    </lineage>
</organism>
<dbReference type="Proteomes" id="UP001500460">
    <property type="component" value="Unassembled WGS sequence"/>
</dbReference>